<protein>
    <recommendedName>
        <fullName evidence="9">Lysosomal Pro-X carboxypeptidase</fullName>
    </recommendedName>
</protein>
<dbReference type="EMBL" id="LWCA01000381">
    <property type="protein sequence ID" value="OAF68828.1"/>
    <property type="molecule type" value="Genomic_DNA"/>
</dbReference>
<evidence type="ECO:0000256" key="6">
    <source>
        <dbReference type="SAM" id="SignalP"/>
    </source>
</evidence>
<dbReference type="Pfam" id="PF05577">
    <property type="entry name" value="Peptidase_S28"/>
    <property type="match status" value="1"/>
</dbReference>
<dbReference type="InterPro" id="IPR042269">
    <property type="entry name" value="Ser_carbopepase_S28_SKS"/>
</dbReference>
<keyword evidence="8" id="KW-1185">Reference proteome</keyword>
<organism evidence="7 8">
    <name type="scientific">Intoshia linei</name>
    <dbReference type="NCBI Taxonomy" id="1819745"/>
    <lineage>
        <taxon>Eukaryota</taxon>
        <taxon>Metazoa</taxon>
        <taxon>Spiralia</taxon>
        <taxon>Lophotrochozoa</taxon>
        <taxon>Mesozoa</taxon>
        <taxon>Orthonectida</taxon>
        <taxon>Rhopaluridae</taxon>
        <taxon>Intoshia</taxon>
    </lineage>
</organism>
<dbReference type="InterPro" id="IPR029058">
    <property type="entry name" value="AB_hydrolase_fold"/>
</dbReference>
<keyword evidence="5" id="KW-0325">Glycoprotein</keyword>
<evidence type="ECO:0008006" key="9">
    <source>
        <dbReference type="Google" id="ProtNLM"/>
    </source>
</evidence>
<evidence type="ECO:0000256" key="4">
    <source>
        <dbReference type="ARBA" id="ARBA00022801"/>
    </source>
</evidence>
<evidence type="ECO:0000256" key="1">
    <source>
        <dbReference type="ARBA" id="ARBA00011079"/>
    </source>
</evidence>
<dbReference type="PANTHER" id="PTHR11010">
    <property type="entry name" value="PROTEASE S28 PRO-X CARBOXYPEPTIDASE-RELATED"/>
    <property type="match status" value="1"/>
</dbReference>
<dbReference type="Gene3D" id="3.40.50.1820">
    <property type="entry name" value="alpha/beta hydrolase"/>
    <property type="match status" value="1"/>
</dbReference>
<dbReference type="GO" id="GO:0006508">
    <property type="term" value="P:proteolysis"/>
    <property type="evidence" value="ECO:0007669"/>
    <property type="project" value="UniProtKB-KW"/>
</dbReference>
<evidence type="ECO:0000313" key="7">
    <source>
        <dbReference type="EMBL" id="OAF68828.1"/>
    </source>
</evidence>
<reference evidence="7 8" key="1">
    <citation type="submission" date="2016-04" db="EMBL/GenBank/DDBJ databases">
        <title>The genome of Intoshia linei affirms orthonectids as highly simplified spiralians.</title>
        <authorList>
            <person name="Mikhailov K.V."/>
            <person name="Slusarev G.S."/>
            <person name="Nikitin M.A."/>
            <person name="Logacheva M.D."/>
            <person name="Penin A."/>
            <person name="Aleoshin V."/>
            <person name="Panchin Y.V."/>
        </authorList>
    </citation>
    <scope>NUCLEOTIDE SEQUENCE [LARGE SCALE GENOMIC DNA]</scope>
    <source>
        <strain evidence="7">Intl2013</strain>
        <tissue evidence="7">Whole animal</tissue>
    </source>
</reference>
<feature type="chain" id="PRO_5008056807" description="Lysosomal Pro-X carboxypeptidase" evidence="6">
    <location>
        <begin position="19"/>
        <end position="453"/>
    </location>
</feature>
<dbReference type="AlphaFoldDB" id="A0A177B3I2"/>
<evidence type="ECO:0000256" key="2">
    <source>
        <dbReference type="ARBA" id="ARBA00022670"/>
    </source>
</evidence>
<dbReference type="GO" id="GO:0070008">
    <property type="term" value="F:serine-type exopeptidase activity"/>
    <property type="evidence" value="ECO:0007669"/>
    <property type="project" value="InterPro"/>
</dbReference>
<dbReference type="Proteomes" id="UP000078046">
    <property type="component" value="Unassembled WGS sequence"/>
</dbReference>
<dbReference type="OrthoDB" id="2130629at2759"/>
<dbReference type="Gene3D" id="1.20.120.980">
    <property type="entry name" value="Serine carboxypeptidase S28, SKS domain"/>
    <property type="match status" value="1"/>
</dbReference>
<comment type="caution">
    <text evidence="7">The sequence shown here is derived from an EMBL/GenBank/DDBJ whole genome shotgun (WGS) entry which is preliminary data.</text>
</comment>
<accession>A0A177B3I2</accession>
<evidence type="ECO:0000256" key="5">
    <source>
        <dbReference type="ARBA" id="ARBA00023180"/>
    </source>
</evidence>
<dbReference type="SUPFAM" id="SSF53474">
    <property type="entry name" value="alpha/beta-Hydrolases"/>
    <property type="match status" value="1"/>
</dbReference>
<dbReference type="GO" id="GO:0008239">
    <property type="term" value="F:dipeptidyl-peptidase activity"/>
    <property type="evidence" value="ECO:0007669"/>
    <property type="project" value="TreeGrafter"/>
</dbReference>
<keyword evidence="2" id="KW-0645">Protease</keyword>
<dbReference type="PANTHER" id="PTHR11010:SF38">
    <property type="entry name" value="LYSOSOMAL PRO-X CARBOXYPEPTIDASE"/>
    <property type="match status" value="1"/>
</dbReference>
<evidence type="ECO:0000313" key="8">
    <source>
        <dbReference type="Proteomes" id="UP000078046"/>
    </source>
</evidence>
<keyword evidence="4" id="KW-0378">Hydrolase</keyword>
<gene>
    <name evidence="7" type="ORF">A3Q56_03347</name>
</gene>
<comment type="similarity">
    <text evidence="1">Belongs to the peptidase S28 family.</text>
</comment>
<sequence>MLSKLYLIQFFCIVLLQSKLISNDPVWSSSFYTSKLDHNNQTSDTLNIKILYTLQYVKRTSNCILFYTGNEAKIEWFWNNTQQIFVWAEKLHCVVVYMEHRFYGDSIPENPKRNYQYLQIYQAMKDYVNFLTEIKNDGIENVIIKSTAKIIAIGGSYGGMLAAFLRVYHYYIIDAAIAASAPVSLINGKTIDHEFYAIASKSFVHFGKQSCADNIKSSWKFIDEFYKSTDGPQQIKKRFNLCNVMNLTDFTAALQDMYVMIAMLNYDSPMTYTWKGYRKFQSNHYERPVERTCMYMNTNMTSSIDSKNNQTINNVAATFMDYFPTNDDGCIDLVDKTTVNYDSWDYQACTELAEPMATPEENVTIFPDIKFSWNKTISDCFHKYNVMYDRDVVYEKDGSLDPWSAGAIEKYETATHLISKYAAHHNDLRITNNKDTKRVQAIELKWLAEIINN</sequence>
<feature type="signal peptide" evidence="6">
    <location>
        <begin position="1"/>
        <end position="18"/>
    </location>
</feature>
<proteinExistence type="inferred from homology"/>
<keyword evidence="3 6" id="KW-0732">Signal</keyword>
<evidence type="ECO:0000256" key="3">
    <source>
        <dbReference type="ARBA" id="ARBA00022729"/>
    </source>
</evidence>
<dbReference type="InterPro" id="IPR008758">
    <property type="entry name" value="Peptidase_S28"/>
</dbReference>
<name>A0A177B3I2_9BILA</name>